<keyword evidence="3" id="KW-1003">Cell membrane</keyword>
<keyword evidence="5 7" id="KW-1133">Transmembrane helix</keyword>
<evidence type="ECO:0000256" key="3">
    <source>
        <dbReference type="ARBA" id="ARBA00022475"/>
    </source>
</evidence>
<dbReference type="InterPro" id="IPR049177">
    <property type="entry name" value="MgtC_SapB_SrpB_YhiD_N"/>
</dbReference>
<dbReference type="Proteomes" id="UP001315967">
    <property type="component" value="Chromosome"/>
</dbReference>
<protein>
    <submittedName>
        <fullName evidence="9">MgtC/SapB family protein</fullName>
    </submittedName>
</protein>
<evidence type="ECO:0000313" key="9">
    <source>
        <dbReference type="EMBL" id="UUX33830.1"/>
    </source>
</evidence>
<dbReference type="RefSeq" id="WP_313793333.1">
    <property type="nucleotide sequence ID" value="NZ_CP102453.1"/>
</dbReference>
<evidence type="ECO:0000256" key="6">
    <source>
        <dbReference type="ARBA" id="ARBA00023136"/>
    </source>
</evidence>
<feature type="transmembrane region" description="Helical" evidence="7">
    <location>
        <begin position="6"/>
        <end position="28"/>
    </location>
</feature>
<evidence type="ECO:0000256" key="7">
    <source>
        <dbReference type="SAM" id="Phobius"/>
    </source>
</evidence>
<comment type="similarity">
    <text evidence="2">Belongs to the MgtC/SapB family.</text>
</comment>
<name>A0ABY5P5S2_9LACT</name>
<dbReference type="PRINTS" id="PR01837">
    <property type="entry name" value="MGTCSAPBPROT"/>
</dbReference>
<evidence type="ECO:0000313" key="10">
    <source>
        <dbReference type="Proteomes" id="UP001315967"/>
    </source>
</evidence>
<keyword evidence="6 7" id="KW-0472">Membrane</keyword>
<evidence type="ECO:0000259" key="8">
    <source>
        <dbReference type="Pfam" id="PF02308"/>
    </source>
</evidence>
<dbReference type="InterPro" id="IPR003416">
    <property type="entry name" value="MgtC/SapB/SrpB/YhiD_fam"/>
</dbReference>
<feature type="transmembrane region" description="Helical" evidence="7">
    <location>
        <begin position="40"/>
        <end position="60"/>
    </location>
</feature>
<accession>A0ABY5P5S2</accession>
<sequence>MALNLYELNTVTILVRMLLAILIGGLLGVERGYQHRTAGLRTYILVCLGSAIIMMTNQYVFVSMGVSDPTRMGAQVVSGIGFLGAGTILVTDRNRVKGLTTAAGLWAAASIGLAVGIGFYEGAIIGGVAILLTMTALRPLKRYIQGHSSKLDCFIIADSLTSFNGFLKYCSDTRVKIIDLNLESNHGIELDKAHGVVYYVSVDLNNFIKQAEFIDAVKHLKGINYFEEITDE</sequence>
<evidence type="ECO:0000256" key="4">
    <source>
        <dbReference type="ARBA" id="ARBA00022692"/>
    </source>
</evidence>
<evidence type="ECO:0000256" key="5">
    <source>
        <dbReference type="ARBA" id="ARBA00022989"/>
    </source>
</evidence>
<dbReference type="Pfam" id="PF02308">
    <property type="entry name" value="MgtC"/>
    <property type="match status" value="1"/>
</dbReference>
<dbReference type="PANTHER" id="PTHR33778">
    <property type="entry name" value="PROTEIN MGTC"/>
    <property type="match status" value="1"/>
</dbReference>
<dbReference type="PANTHER" id="PTHR33778:SF1">
    <property type="entry name" value="MAGNESIUM TRANSPORTER YHID-RELATED"/>
    <property type="match status" value="1"/>
</dbReference>
<organism evidence="9 10">
    <name type="scientific">Fundicoccus culcitae</name>
    <dbReference type="NCBI Taxonomy" id="2969821"/>
    <lineage>
        <taxon>Bacteria</taxon>
        <taxon>Bacillati</taxon>
        <taxon>Bacillota</taxon>
        <taxon>Bacilli</taxon>
        <taxon>Lactobacillales</taxon>
        <taxon>Aerococcaceae</taxon>
        <taxon>Fundicoccus</taxon>
    </lineage>
</organism>
<evidence type="ECO:0000256" key="1">
    <source>
        <dbReference type="ARBA" id="ARBA00004651"/>
    </source>
</evidence>
<evidence type="ECO:0000256" key="2">
    <source>
        <dbReference type="ARBA" id="ARBA00009298"/>
    </source>
</evidence>
<reference evidence="9 10" key="1">
    <citation type="submission" date="2022-08" db="EMBL/GenBank/DDBJ databases">
        <title>Aerococcaceae sp. nov isolated from spoiled eye mask.</title>
        <authorList>
            <person name="Zhou G."/>
            <person name="Xie X.-B."/>
            <person name="Shi Q.-S."/>
            <person name="Wang Y.-S."/>
            <person name="Wen X."/>
            <person name="Peng H."/>
            <person name="Yang X.-J."/>
            <person name="Tao H.-B."/>
            <person name="Huang X.-M."/>
        </authorList>
    </citation>
    <scope>NUCLEOTIDE SEQUENCE [LARGE SCALE GENOMIC DNA]</scope>
    <source>
        <strain evidence="10">DM20194951</strain>
    </source>
</reference>
<proteinExistence type="inferred from homology"/>
<dbReference type="EMBL" id="CP102453">
    <property type="protein sequence ID" value="UUX33830.1"/>
    <property type="molecule type" value="Genomic_DNA"/>
</dbReference>
<feature type="transmembrane region" description="Helical" evidence="7">
    <location>
        <begin position="72"/>
        <end position="91"/>
    </location>
</feature>
<comment type="subcellular location">
    <subcellularLocation>
        <location evidence="1">Cell membrane</location>
        <topology evidence="1">Multi-pass membrane protein</topology>
    </subcellularLocation>
</comment>
<gene>
    <name evidence="9" type="ORF">NRE15_13225</name>
</gene>
<feature type="domain" description="MgtC/SapB/SrpB/YhiD N-terminal" evidence="8">
    <location>
        <begin position="17"/>
        <end position="142"/>
    </location>
</feature>
<keyword evidence="10" id="KW-1185">Reference proteome</keyword>
<keyword evidence="4 7" id="KW-0812">Transmembrane</keyword>